<evidence type="ECO:0000313" key="2">
    <source>
        <dbReference type="Proteomes" id="UP001403385"/>
    </source>
</evidence>
<gene>
    <name evidence="1" type="ORF">AAG747_13950</name>
</gene>
<evidence type="ECO:0000313" key="1">
    <source>
        <dbReference type="EMBL" id="MEN7549022.1"/>
    </source>
</evidence>
<sequence length="201" mass="23585">MDMTFFEQIFKRLFSGKNKGKSAALPYHSELINRNISERGAYFKWLQGQEHQPLLSHIYQAYQAEKKQASSLDPHVNIYNTPYSNGLAIYYQEPWEHMAFQHLFDLLRDKVTSLGYRLSVSDRKLYDQENAVKTVEKHYLKPTPAAFEPGQVLNQMYGNILLEYILINQKPNYIKLMANVYAGRNYSQAKDFDELIEKLFN</sequence>
<name>A0AAW9S686_9BACT</name>
<dbReference type="EMBL" id="JBDKWZ010000007">
    <property type="protein sequence ID" value="MEN7549022.1"/>
    <property type="molecule type" value="Genomic_DNA"/>
</dbReference>
<organism evidence="1 2">
    <name type="scientific">Rapidithrix thailandica</name>
    <dbReference type="NCBI Taxonomy" id="413964"/>
    <lineage>
        <taxon>Bacteria</taxon>
        <taxon>Pseudomonadati</taxon>
        <taxon>Bacteroidota</taxon>
        <taxon>Cytophagia</taxon>
        <taxon>Cytophagales</taxon>
        <taxon>Flammeovirgaceae</taxon>
        <taxon>Rapidithrix</taxon>
    </lineage>
</organism>
<dbReference type="Proteomes" id="UP001403385">
    <property type="component" value="Unassembled WGS sequence"/>
</dbReference>
<reference evidence="1 2" key="1">
    <citation type="submission" date="2024-04" db="EMBL/GenBank/DDBJ databases">
        <title>Novel genus in family Flammeovirgaceae.</title>
        <authorList>
            <person name="Nguyen T.H."/>
            <person name="Vuong T.Q."/>
            <person name="Le H."/>
            <person name="Kim S.-G."/>
        </authorList>
    </citation>
    <scope>NUCLEOTIDE SEQUENCE [LARGE SCALE GENOMIC DNA]</scope>
    <source>
        <strain evidence="1 2">JCM 23209</strain>
    </source>
</reference>
<accession>A0AAW9S686</accession>
<proteinExistence type="predicted"/>
<dbReference type="RefSeq" id="WP_346821794.1">
    <property type="nucleotide sequence ID" value="NZ_JBDKWZ010000007.1"/>
</dbReference>
<comment type="caution">
    <text evidence="1">The sequence shown here is derived from an EMBL/GenBank/DDBJ whole genome shotgun (WGS) entry which is preliminary data.</text>
</comment>
<keyword evidence="2" id="KW-1185">Reference proteome</keyword>
<protein>
    <submittedName>
        <fullName evidence="1">Uncharacterized protein</fullName>
    </submittedName>
</protein>
<dbReference type="AlphaFoldDB" id="A0AAW9S686"/>